<dbReference type="OrthoDB" id="2507818at2759"/>
<proteinExistence type="predicted"/>
<comment type="caution">
    <text evidence="1">The sequence shown here is derived from an EMBL/GenBank/DDBJ whole genome shotgun (WGS) entry which is preliminary data.</text>
</comment>
<name>A0A2N5TRD2_9BASI</name>
<accession>A0A2N5TRD2</accession>
<sequence length="68" mass="7594">MITGAKTWYPALDERCGTYQLLKAEIRAQEKYTNEMLRIQRIRQLHERGLCGTSAPPLSALMSPSAAG</sequence>
<organism evidence="1 2">
    <name type="scientific">Puccinia coronata f. sp. avenae</name>
    <dbReference type="NCBI Taxonomy" id="200324"/>
    <lineage>
        <taxon>Eukaryota</taxon>
        <taxon>Fungi</taxon>
        <taxon>Dikarya</taxon>
        <taxon>Basidiomycota</taxon>
        <taxon>Pucciniomycotina</taxon>
        <taxon>Pucciniomycetes</taxon>
        <taxon>Pucciniales</taxon>
        <taxon>Pucciniaceae</taxon>
        <taxon>Puccinia</taxon>
    </lineage>
</organism>
<dbReference type="Proteomes" id="UP000235388">
    <property type="component" value="Unassembled WGS sequence"/>
</dbReference>
<evidence type="ECO:0000313" key="1">
    <source>
        <dbReference type="EMBL" id="PLW27998.1"/>
    </source>
</evidence>
<gene>
    <name evidence="1" type="ORF">PCANC_24440</name>
</gene>
<protein>
    <submittedName>
        <fullName evidence="1">Uncharacterized protein</fullName>
    </submittedName>
</protein>
<dbReference type="EMBL" id="PGCJ01000461">
    <property type="protein sequence ID" value="PLW27998.1"/>
    <property type="molecule type" value="Genomic_DNA"/>
</dbReference>
<dbReference type="AlphaFoldDB" id="A0A2N5TRD2"/>
<evidence type="ECO:0000313" key="2">
    <source>
        <dbReference type="Proteomes" id="UP000235388"/>
    </source>
</evidence>
<reference evidence="1 2" key="1">
    <citation type="submission" date="2017-11" db="EMBL/GenBank/DDBJ databases">
        <title>De novo assembly and phasing of dikaryotic genomes from two isolates of Puccinia coronata f. sp. avenae, the causal agent of oat crown rust.</title>
        <authorList>
            <person name="Miller M.E."/>
            <person name="Zhang Y."/>
            <person name="Omidvar V."/>
            <person name="Sperschneider J."/>
            <person name="Schwessinger B."/>
            <person name="Raley C."/>
            <person name="Palmer J.M."/>
            <person name="Garnica D."/>
            <person name="Upadhyaya N."/>
            <person name="Rathjen J."/>
            <person name="Taylor J.M."/>
            <person name="Park R.F."/>
            <person name="Dodds P.N."/>
            <person name="Hirsch C.D."/>
            <person name="Kianian S.F."/>
            <person name="Figueroa M."/>
        </authorList>
    </citation>
    <scope>NUCLEOTIDE SEQUENCE [LARGE SCALE GENOMIC DNA]</scope>
    <source>
        <strain evidence="1">12NC29</strain>
    </source>
</reference>
<keyword evidence="2" id="KW-1185">Reference proteome</keyword>
<dbReference type="STRING" id="200324.A0A2N5TRD2"/>